<name>L1NHX8_9BACT</name>
<dbReference type="AlphaFoldDB" id="L1NHX8"/>
<dbReference type="PATRIC" id="fig|1127699.3.peg.533"/>
<protein>
    <submittedName>
        <fullName evidence="1">Uncharacterized protein</fullName>
    </submittedName>
</protein>
<gene>
    <name evidence="1" type="ORF">HMPREF9151_00582</name>
</gene>
<accession>L1NHX8</accession>
<evidence type="ECO:0000313" key="2">
    <source>
        <dbReference type="Proteomes" id="UP000010433"/>
    </source>
</evidence>
<proteinExistence type="predicted"/>
<dbReference type="EMBL" id="AMEP01000043">
    <property type="protein sequence ID" value="EKY02993.1"/>
    <property type="molecule type" value="Genomic_DNA"/>
</dbReference>
<dbReference type="HOGENOM" id="CLU_3237825_0_0_10"/>
<organism evidence="1 2">
    <name type="scientific">Hoylesella saccharolytica F0055</name>
    <dbReference type="NCBI Taxonomy" id="1127699"/>
    <lineage>
        <taxon>Bacteria</taxon>
        <taxon>Pseudomonadati</taxon>
        <taxon>Bacteroidota</taxon>
        <taxon>Bacteroidia</taxon>
        <taxon>Bacteroidales</taxon>
        <taxon>Prevotellaceae</taxon>
        <taxon>Hoylesella</taxon>
    </lineage>
</organism>
<dbReference type="STRING" id="1127699.HMPREF9151_00582"/>
<comment type="caution">
    <text evidence="1">The sequence shown here is derived from an EMBL/GenBank/DDBJ whole genome shotgun (WGS) entry which is preliminary data.</text>
</comment>
<sequence>MKFQWEQLEKVFLFGPFYKKVCKLIFFLSIFANDKEKMNYAHF</sequence>
<dbReference type="Proteomes" id="UP000010433">
    <property type="component" value="Unassembled WGS sequence"/>
</dbReference>
<evidence type="ECO:0000313" key="1">
    <source>
        <dbReference type="EMBL" id="EKY02993.1"/>
    </source>
</evidence>
<reference evidence="1 2" key="1">
    <citation type="submission" date="2012-05" db="EMBL/GenBank/DDBJ databases">
        <authorList>
            <person name="Weinstock G."/>
            <person name="Sodergren E."/>
            <person name="Lobos E.A."/>
            <person name="Fulton L."/>
            <person name="Fulton R."/>
            <person name="Courtney L."/>
            <person name="Fronick C."/>
            <person name="O'Laughlin M."/>
            <person name="Godfrey J."/>
            <person name="Wilson R.M."/>
            <person name="Miner T."/>
            <person name="Farmer C."/>
            <person name="Delehaunty K."/>
            <person name="Cordes M."/>
            <person name="Minx P."/>
            <person name="Tomlinson C."/>
            <person name="Chen J."/>
            <person name="Wollam A."/>
            <person name="Pepin K.H."/>
            <person name="Bhonagiri V."/>
            <person name="Zhang X."/>
            <person name="Suruliraj S."/>
            <person name="Warren W."/>
            <person name="Mitreva M."/>
            <person name="Mardis E.R."/>
            <person name="Wilson R.K."/>
        </authorList>
    </citation>
    <scope>NUCLEOTIDE SEQUENCE [LARGE SCALE GENOMIC DNA]</scope>
    <source>
        <strain evidence="1 2">F0055</strain>
    </source>
</reference>
<keyword evidence="2" id="KW-1185">Reference proteome</keyword>